<evidence type="ECO:0000256" key="5">
    <source>
        <dbReference type="ARBA" id="ARBA00022840"/>
    </source>
</evidence>
<dbReference type="Pfam" id="PF13086">
    <property type="entry name" value="AAA_11"/>
    <property type="match status" value="1"/>
</dbReference>
<dbReference type="InterPro" id="IPR041679">
    <property type="entry name" value="DNA2/NAM7-like_C"/>
</dbReference>
<proteinExistence type="inferred from homology"/>
<dbReference type="CDD" id="cd18808">
    <property type="entry name" value="SF1_C_Upf1"/>
    <property type="match status" value="1"/>
</dbReference>
<evidence type="ECO:0000256" key="2">
    <source>
        <dbReference type="ARBA" id="ARBA00022741"/>
    </source>
</evidence>
<keyword evidence="5" id="KW-0067">ATP-binding</keyword>
<dbReference type="Gene3D" id="2.40.30.270">
    <property type="match status" value="1"/>
</dbReference>
<evidence type="ECO:0000313" key="8">
    <source>
        <dbReference type="EMBL" id="OJX57153.1"/>
    </source>
</evidence>
<keyword evidence="4" id="KW-0347">Helicase</keyword>
<evidence type="ECO:0000313" key="9">
    <source>
        <dbReference type="Proteomes" id="UP000184233"/>
    </source>
</evidence>
<protein>
    <recommendedName>
        <fullName evidence="10">AAA+ ATPase domain-containing protein</fullName>
    </recommendedName>
</protein>
<feature type="domain" description="AAA+ ATPase" evidence="6">
    <location>
        <begin position="195"/>
        <end position="604"/>
    </location>
</feature>
<comment type="caution">
    <text evidence="8">The sequence shown here is derived from an EMBL/GenBank/DDBJ whole genome shotgun (WGS) entry which is preliminary data.</text>
</comment>
<evidence type="ECO:0000256" key="3">
    <source>
        <dbReference type="ARBA" id="ARBA00022801"/>
    </source>
</evidence>
<dbReference type="Pfam" id="PF13087">
    <property type="entry name" value="AAA_12"/>
    <property type="match status" value="1"/>
</dbReference>
<dbReference type="InterPro" id="IPR014001">
    <property type="entry name" value="Helicase_ATP-bd"/>
</dbReference>
<dbReference type="PANTHER" id="PTHR43788:SF8">
    <property type="entry name" value="DNA-BINDING PROTEIN SMUBP-2"/>
    <property type="match status" value="1"/>
</dbReference>
<dbReference type="GO" id="GO:0005524">
    <property type="term" value="F:ATP binding"/>
    <property type="evidence" value="ECO:0007669"/>
    <property type="project" value="UniProtKB-KW"/>
</dbReference>
<dbReference type="SMART" id="SM00382">
    <property type="entry name" value="AAA"/>
    <property type="match status" value="1"/>
</dbReference>
<dbReference type="FunFam" id="3.40.50.300:FF:000326">
    <property type="entry name" value="P-loop containing nucleoside triphosphate hydrolase"/>
    <property type="match status" value="1"/>
</dbReference>
<dbReference type="InterPro" id="IPR047187">
    <property type="entry name" value="SF1_C_Upf1"/>
</dbReference>
<sequence length="633" mass="69652">MNDTLRRLKAALDVERAAHADRYKALVEHAPVRQRVGEGICWYPVRIRETGYGFGEYPFVVVERPPGSNQPHQMSGGKPAELFSMEQGGGALRAPGVLHWVNGNVAHIILRGNDHPEWLDEGRIGLELVFDASGFRDMEQALDRVATAEDDRLAHLRDVLLGDERASMQQGLALPPLPPSLNASQRDAIANVLSAEDVAIIHGPPGTGKTTTIVEAVRHLAARQRPILVCAPSNSAVDLLTERCAAAGMDVVRIGNLSRVDPAVMQHTLSERWKSHGMADDIKALKKRADEFRRMALQYKRKFGRDEARQRKLLLDEAKNIVGDARRMEEQVTDLILGQADVVTCTLVGSRNHELKGRQFGTVVIDEAGQGLDPAIWIPITRADRVVLAGDPHQLPPTVLSQQAAGMGLSTTLLERSIKAQPHTVSLLTEQYRMNHVIMRYSNDAFYGGAVTAHPDVSLHTFPDDAPITESLVFIDTSGKGWTEQPGEGAESLCNPGEVELVHHVLGELAETDGHEAISVGIISPYRGQVRMMQQDLQHRFASSFRTFDVDTVDSFQGSECDVIVISLVRSNDDGDIGFLKDIRRMNVAMTRARKKLVVIGDGSTIGAHPFYKGFMDHVADHATLKSVWEIMV</sequence>
<comment type="similarity">
    <text evidence="1">Belongs to the DNA2/NAM7 helicase family.</text>
</comment>
<dbReference type="SMART" id="SM00487">
    <property type="entry name" value="DEXDc"/>
    <property type="match status" value="1"/>
</dbReference>
<dbReference type="InterPro" id="IPR041677">
    <property type="entry name" value="DNA2/NAM7_AAA_11"/>
</dbReference>
<dbReference type="SUPFAM" id="SSF52540">
    <property type="entry name" value="P-loop containing nucleoside triphosphate hydrolases"/>
    <property type="match status" value="1"/>
</dbReference>
<evidence type="ECO:0000259" key="7">
    <source>
        <dbReference type="SMART" id="SM00487"/>
    </source>
</evidence>
<dbReference type="Gene3D" id="3.40.50.300">
    <property type="entry name" value="P-loop containing nucleotide triphosphate hydrolases"/>
    <property type="match status" value="2"/>
</dbReference>
<dbReference type="InterPro" id="IPR027417">
    <property type="entry name" value="P-loop_NTPase"/>
</dbReference>
<dbReference type="AlphaFoldDB" id="A0A1M3KXP5"/>
<dbReference type="InterPro" id="IPR003593">
    <property type="entry name" value="AAA+_ATPase"/>
</dbReference>
<name>A0A1M3KXP5_9BACT</name>
<dbReference type="EMBL" id="MKVH01000024">
    <property type="protein sequence ID" value="OJX57153.1"/>
    <property type="molecule type" value="Genomic_DNA"/>
</dbReference>
<evidence type="ECO:0008006" key="10">
    <source>
        <dbReference type="Google" id="ProtNLM"/>
    </source>
</evidence>
<dbReference type="STRING" id="1895771.BGO89_11670"/>
<feature type="domain" description="Helicase ATP-binding" evidence="7">
    <location>
        <begin position="177"/>
        <end position="431"/>
    </location>
</feature>
<dbReference type="InterPro" id="IPR050534">
    <property type="entry name" value="Coronavir_polyprotein_1ab"/>
</dbReference>
<keyword evidence="2" id="KW-0547">Nucleotide-binding</keyword>
<dbReference type="Proteomes" id="UP000184233">
    <property type="component" value="Unassembled WGS sequence"/>
</dbReference>
<evidence type="ECO:0000259" key="6">
    <source>
        <dbReference type="SMART" id="SM00382"/>
    </source>
</evidence>
<accession>A0A1M3KXP5</accession>
<dbReference type="PANTHER" id="PTHR43788">
    <property type="entry name" value="DNA2/NAM7 HELICASE FAMILY MEMBER"/>
    <property type="match status" value="1"/>
</dbReference>
<reference evidence="8 9" key="1">
    <citation type="submission" date="2016-09" db="EMBL/GenBank/DDBJ databases">
        <title>Genome-resolved meta-omics ties microbial dynamics to process performance in biotechnology for thiocyanate degradation.</title>
        <authorList>
            <person name="Kantor R.S."/>
            <person name="Huddy R.J."/>
            <person name="Iyer R."/>
            <person name="Thomas B.C."/>
            <person name="Brown C.T."/>
            <person name="Anantharaman K."/>
            <person name="Tringe S."/>
            <person name="Hettich R.L."/>
            <person name="Harrison S.T."/>
            <person name="Banfield J.F."/>
        </authorList>
    </citation>
    <scope>NUCLEOTIDE SEQUENCE [LARGE SCALE GENOMIC DNA]</scope>
    <source>
        <strain evidence="8">59-99</strain>
    </source>
</reference>
<dbReference type="GO" id="GO:0005694">
    <property type="term" value="C:chromosome"/>
    <property type="evidence" value="ECO:0007669"/>
    <property type="project" value="UniProtKB-ARBA"/>
</dbReference>
<evidence type="ECO:0000256" key="4">
    <source>
        <dbReference type="ARBA" id="ARBA00022806"/>
    </source>
</evidence>
<dbReference type="GO" id="GO:0016787">
    <property type="term" value="F:hydrolase activity"/>
    <property type="evidence" value="ECO:0007669"/>
    <property type="project" value="UniProtKB-KW"/>
</dbReference>
<gene>
    <name evidence="8" type="ORF">BGO89_11670</name>
</gene>
<organism evidence="8 9">
    <name type="scientific">Candidatus Kapaibacterium thiocyanatum</name>
    <dbReference type="NCBI Taxonomy" id="1895771"/>
    <lineage>
        <taxon>Bacteria</taxon>
        <taxon>Pseudomonadati</taxon>
        <taxon>Candidatus Kapaibacteriota</taxon>
        <taxon>Candidatus Kapaibacteriia</taxon>
        <taxon>Candidatus Kapaibacteriales</taxon>
        <taxon>Candidatus Kapaibacteriaceae</taxon>
        <taxon>Candidatus Kapaibacterium</taxon>
    </lineage>
</organism>
<dbReference type="GO" id="GO:0043139">
    <property type="term" value="F:5'-3' DNA helicase activity"/>
    <property type="evidence" value="ECO:0007669"/>
    <property type="project" value="TreeGrafter"/>
</dbReference>
<keyword evidence="3" id="KW-0378">Hydrolase</keyword>
<evidence type="ECO:0000256" key="1">
    <source>
        <dbReference type="ARBA" id="ARBA00007913"/>
    </source>
</evidence>